<organism evidence="1 2">
    <name type="scientific">Streptomyces asoensis</name>
    <dbReference type="NCBI Taxonomy" id="249586"/>
    <lineage>
        <taxon>Bacteria</taxon>
        <taxon>Bacillati</taxon>
        <taxon>Actinomycetota</taxon>
        <taxon>Actinomycetes</taxon>
        <taxon>Kitasatosporales</taxon>
        <taxon>Streptomycetaceae</taxon>
        <taxon>Streptomyces</taxon>
    </lineage>
</organism>
<accession>A0ABQ3RSM8</accession>
<dbReference type="EMBL" id="BNEB01000001">
    <property type="protein sequence ID" value="GHI58859.1"/>
    <property type="molecule type" value="Genomic_DNA"/>
</dbReference>
<keyword evidence="2" id="KW-1185">Reference proteome</keyword>
<evidence type="ECO:0000313" key="1">
    <source>
        <dbReference type="EMBL" id="GHI58859.1"/>
    </source>
</evidence>
<name>A0ABQ3RSM8_9ACTN</name>
<proteinExistence type="predicted"/>
<dbReference type="Proteomes" id="UP000649259">
    <property type="component" value="Unassembled WGS sequence"/>
</dbReference>
<protein>
    <submittedName>
        <fullName evidence="1">Uncharacterized protein</fullName>
    </submittedName>
</protein>
<sequence>MRAHRGVGFVTGGGAVYGLVKVSPGAVVVRGRRYDRFAGDAGTVSVLLLSVTVRRGPPPP</sequence>
<gene>
    <name evidence="1" type="ORF">Saso_05090</name>
</gene>
<comment type="caution">
    <text evidence="1">The sequence shown here is derived from an EMBL/GenBank/DDBJ whole genome shotgun (WGS) entry which is preliminary data.</text>
</comment>
<reference evidence="2" key="1">
    <citation type="submission" date="2023-07" db="EMBL/GenBank/DDBJ databases">
        <title>Whole genome shotgun sequence of Streptomyces cacaoi subsp. asoensis NBRC 13813.</title>
        <authorList>
            <person name="Komaki H."/>
            <person name="Tamura T."/>
        </authorList>
    </citation>
    <scope>NUCLEOTIDE SEQUENCE [LARGE SCALE GENOMIC DNA]</scope>
    <source>
        <strain evidence="2">NBRC 13813</strain>
    </source>
</reference>
<evidence type="ECO:0000313" key="2">
    <source>
        <dbReference type="Proteomes" id="UP000649259"/>
    </source>
</evidence>